<comment type="caution">
    <text evidence="2">The sequence shown here is derived from an EMBL/GenBank/DDBJ whole genome shotgun (WGS) entry which is preliminary data.</text>
</comment>
<gene>
    <name evidence="2" type="ORF">PG994_006848</name>
</gene>
<dbReference type="EMBL" id="JAQQWL010000006">
    <property type="protein sequence ID" value="KAK8070232.1"/>
    <property type="molecule type" value="Genomic_DNA"/>
</dbReference>
<evidence type="ECO:0000313" key="3">
    <source>
        <dbReference type="Proteomes" id="UP001480595"/>
    </source>
</evidence>
<dbReference type="RefSeq" id="XP_066717526.1">
    <property type="nucleotide sequence ID" value="XM_066858257.1"/>
</dbReference>
<dbReference type="Proteomes" id="UP001480595">
    <property type="component" value="Unassembled WGS sequence"/>
</dbReference>
<name>A0ABR1VGA2_9PEZI</name>
<proteinExistence type="predicted"/>
<evidence type="ECO:0000256" key="1">
    <source>
        <dbReference type="SAM" id="MobiDB-lite"/>
    </source>
</evidence>
<sequence>MQRSRQAAAAVDGDVQDFVNDCVDKKSTLLHIFNQIRQRDKMRWHLPALKGEAGPDGTLQQRSLADELKPIAPHLVEEEVEIKNAAGDKVLDKYTDVAWDKTLTDAASHISAEDMDRSRDYYRNYGTQPGSVEKLHE</sequence>
<evidence type="ECO:0000313" key="2">
    <source>
        <dbReference type="EMBL" id="KAK8070232.1"/>
    </source>
</evidence>
<dbReference type="GeneID" id="92091320"/>
<protein>
    <submittedName>
        <fullName evidence="2">Uncharacterized protein</fullName>
    </submittedName>
</protein>
<feature type="region of interest" description="Disordered" evidence="1">
    <location>
        <begin position="118"/>
        <end position="137"/>
    </location>
</feature>
<keyword evidence="3" id="KW-1185">Reference proteome</keyword>
<organism evidence="2 3">
    <name type="scientific">Apiospora phragmitis</name>
    <dbReference type="NCBI Taxonomy" id="2905665"/>
    <lineage>
        <taxon>Eukaryota</taxon>
        <taxon>Fungi</taxon>
        <taxon>Dikarya</taxon>
        <taxon>Ascomycota</taxon>
        <taxon>Pezizomycotina</taxon>
        <taxon>Sordariomycetes</taxon>
        <taxon>Xylariomycetidae</taxon>
        <taxon>Amphisphaeriales</taxon>
        <taxon>Apiosporaceae</taxon>
        <taxon>Apiospora</taxon>
    </lineage>
</organism>
<reference evidence="2 3" key="1">
    <citation type="submission" date="2023-01" db="EMBL/GenBank/DDBJ databases">
        <title>Analysis of 21 Apiospora genomes using comparative genomics revels a genus with tremendous synthesis potential of carbohydrate active enzymes and secondary metabolites.</title>
        <authorList>
            <person name="Sorensen T."/>
        </authorList>
    </citation>
    <scope>NUCLEOTIDE SEQUENCE [LARGE SCALE GENOMIC DNA]</scope>
    <source>
        <strain evidence="2 3">CBS 135458</strain>
    </source>
</reference>
<accession>A0ABR1VGA2</accession>